<dbReference type="PIRSF" id="PIRSF000535">
    <property type="entry name" value="1PFK/6PFK/LacC"/>
    <property type="match status" value="1"/>
</dbReference>
<proteinExistence type="inferred from homology"/>
<evidence type="ECO:0000256" key="2">
    <source>
        <dbReference type="ARBA" id="ARBA00022679"/>
    </source>
</evidence>
<evidence type="ECO:0000256" key="1">
    <source>
        <dbReference type="ARBA" id="ARBA00010688"/>
    </source>
</evidence>
<evidence type="ECO:0000256" key="6">
    <source>
        <dbReference type="PIRNR" id="PIRNR000535"/>
    </source>
</evidence>
<dbReference type="Gene3D" id="3.40.1190.20">
    <property type="match status" value="1"/>
</dbReference>
<keyword evidence="4 8" id="KW-0418">Kinase</keyword>
<dbReference type="InterPro" id="IPR002173">
    <property type="entry name" value="Carboh/pur_kinase_PfkB_CS"/>
</dbReference>
<evidence type="ECO:0000313" key="9">
    <source>
        <dbReference type="Proteomes" id="UP001318300"/>
    </source>
</evidence>
<evidence type="ECO:0000256" key="5">
    <source>
        <dbReference type="ARBA" id="ARBA00022840"/>
    </source>
</evidence>
<dbReference type="EMBL" id="JAAOYO010000003">
    <property type="protein sequence ID" value="NII41430.1"/>
    <property type="molecule type" value="Genomic_DNA"/>
</dbReference>
<accession>A0ABX0T7I9</accession>
<dbReference type="GO" id="GO:0009024">
    <property type="term" value="F:tagatose-6-phosphate kinase activity"/>
    <property type="evidence" value="ECO:0007669"/>
    <property type="project" value="UniProtKB-EC"/>
</dbReference>
<protein>
    <submittedName>
        <fullName evidence="8">Tagatose 6-phosphate kinase</fullName>
        <ecNumber evidence="8">2.7.1.144</ecNumber>
    </submittedName>
</protein>
<organism evidence="8 9">
    <name type="scientific">Curtobacterium salicis</name>
    <dbReference type="NCBI Taxonomy" id="1779862"/>
    <lineage>
        <taxon>Bacteria</taxon>
        <taxon>Bacillati</taxon>
        <taxon>Actinomycetota</taxon>
        <taxon>Actinomycetes</taxon>
        <taxon>Micrococcales</taxon>
        <taxon>Microbacteriaceae</taxon>
        <taxon>Curtobacterium</taxon>
    </lineage>
</organism>
<sequence>MIVVVTPNPAVDVTYRVDEQRIGTTQRVRSVDRLPGGKGLNVARVLASEGVATHSVLPLGGPSGTWVADAVAALGLTATAVPVPGETRTTVTVVDDHAHPTMFGEPGPTVPPVAWLPVDEAVRALLPTAEALVVSGSLPVGSAAEVVTPWIADAVAAGVLVVADCSGPALLAAADAGATVCKPNREELAEATGCADERDGALALLDRGAGIVVVSRGADGIAAHTRTEVVEVAAVPDVTGNPTGAGDAATAGLVLALTRDTADPDLATALRTAAAFGAAAVLRPVAGEIDREAAHRFLTDPEPTRSTA</sequence>
<dbReference type="Pfam" id="PF00294">
    <property type="entry name" value="PfkB"/>
    <property type="match status" value="1"/>
</dbReference>
<dbReference type="InterPro" id="IPR011611">
    <property type="entry name" value="PfkB_dom"/>
</dbReference>
<dbReference type="Proteomes" id="UP001318300">
    <property type="component" value="Unassembled WGS sequence"/>
</dbReference>
<evidence type="ECO:0000313" key="8">
    <source>
        <dbReference type="EMBL" id="NII41430.1"/>
    </source>
</evidence>
<dbReference type="NCBIfam" id="TIGR03168">
    <property type="entry name" value="1-PFK"/>
    <property type="match status" value="1"/>
</dbReference>
<reference evidence="8 9" key="1">
    <citation type="submission" date="2020-03" db="EMBL/GenBank/DDBJ databases">
        <title>Above-ground endophytic microbial communities from plants in different locations in the United States.</title>
        <authorList>
            <person name="Frank C."/>
        </authorList>
    </citation>
    <scope>NUCLEOTIDE SEQUENCE [LARGE SCALE GENOMIC DNA]</scope>
    <source>
        <strain evidence="8 9">WW7</strain>
    </source>
</reference>
<dbReference type="EC" id="2.7.1.144" evidence="8"/>
<dbReference type="PROSITE" id="PS00584">
    <property type="entry name" value="PFKB_KINASES_2"/>
    <property type="match status" value="1"/>
</dbReference>
<dbReference type="SUPFAM" id="SSF53613">
    <property type="entry name" value="Ribokinase-like"/>
    <property type="match status" value="1"/>
</dbReference>
<keyword evidence="9" id="KW-1185">Reference proteome</keyword>
<name>A0ABX0T7I9_9MICO</name>
<dbReference type="PROSITE" id="PS00583">
    <property type="entry name" value="PFKB_KINASES_1"/>
    <property type="match status" value="1"/>
</dbReference>
<keyword evidence="2 6" id="KW-0808">Transferase</keyword>
<dbReference type="InterPro" id="IPR017583">
    <property type="entry name" value="Tagatose/fructose_Pkinase"/>
</dbReference>
<dbReference type="RefSeq" id="WP_166780477.1">
    <property type="nucleotide sequence ID" value="NZ_JAAOYO010000003.1"/>
</dbReference>
<evidence type="ECO:0000256" key="4">
    <source>
        <dbReference type="ARBA" id="ARBA00022777"/>
    </source>
</evidence>
<feature type="domain" description="Carbohydrate kinase PfkB" evidence="7">
    <location>
        <begin position="15"/>
        <end position="287"/>
    </location>
</feature>
<dbReference type="InterPro" id="IPR029056">
    <property type="entry name" value="Ribokinase-like"/>
</dbReference>
<evidence type="ECO:0000259" key="7">
    <source>
        <dbReference type="Pfam" id="PF00294"/>
    </source>
</evidence>
<dbReference type="PANTHER" id="PTHR46566:SF5">
    <property type="entry name" value="1-PHOSPHOFRUCTOKINASE"/>
    <property type="match status" value="1"/>
</dbReference>
<keyword evidence="5" id="KW-0067">ATP-binding</keyword>
<evidence type="ECO:0000256" key="3">
    <source>
        <dbReference type="ARBA" id="ARBA00022741"/>
    </source>
</evidence>
<comment type="similarity">
    <text evidence="1">Belongs to the carbohydrate kinase PfkB family.</text>
</comment>
<keyword evidence="3" id="KW-0547">Nucleotide-binding</keyword>
<dbReference type="PANTHER" id="PTHR46566">
    <property type="entry name" value="1-PHOSPHOFRUCTOKINASE-RELATED"/>
    <property type="match status" value="1"/>
</dbReference>
<gene>
    <name evidence="8" type="ORF">E9228_002077</name>
</gene>
<comment type="caution">
    <text evidence="8">The sequence shown here is derived from an EMBL/GenBank/DDBJ whole genome shotgun (WGS) entry which is preliminary data.</text>
</comment>